<accession>A0A6J6HJX6</accession>
<feature type="transmembrane region" description="Helical" evidence="1">
    <location>
        <begin position="36"/>
        <end position="58"/>
    </location>
</feature>
<dbReference type="AlphaFoldDB" id="A0A6J6HJX6"/>
<keyword evidence="1" id="KW-0812">Transmembrane</keyword>
<evidence type="ECO:0000259" key="2">
    <source>
        <dbReference type="Pfam" id="PF14340"/>
    </source>
</evidence>
<keyword evidence="1" id="KW-0472">Membrane</keyword>
<organism evidence="4">
    <name type="scientific">freshwater metagenome</name>
    <dbReference type="NCBI Taxonomy" id="449393"/>
    <lineage>
        <taxon>unclassified sequences</taxon>
        <taxon>metagenomes</taxon>
        <taxon>ecological metagenomes</taxon>
    </lineage>
</organism>
<feature type="transmembrane region" description="Helical" evidence="1">
    <location>
        <begin position="12"/>
        <end position="30"/>
    </location>
</feature>
<proteinExistence type="predicted"/>
<reference evidence="4" key="1">
    <citation type="submission" date="2020-05" db="EMBL/GenBank/DDBJ databases">
        <authorList>
            <person name="Chiriac C."/>
            <person name="Salcher M."/>
            <person name="Ghai R."/>
            <person name="Kavagutti S V."/>
        </authorList>
    </citation>
    <scope>NUCLEOTIDE SEQUENCE</scope>
</reference>
<feature type="transmembrane region" description="Helical" evidence="1">
    <location>
        <begin position="112"/>
        <end position="135"/>
    </location>
</feature>
<name>A0A6J6HJX6_9ZZZZ</name>
<keyword evidence="1" id="KW-1133">Transmembrane helix</keyword>
<feature type="domain" description="DUF4395" evidence="2">
    <location>
        <begin position="6"/>
        <end position="144"/>
    </location>
</feature>
<gene>
    <name evidence="3" type="ORF">UFOPK1433_00589</name>
    <name evidence="4" type="ORF">UFOPK1843_00968</name>
</gene>
<evidence type="ECO:0000256" key="1">
    <source>
        <dbReference type="SAM" id="Phobius"/>
    </source>
</evidence>
<dbReference type="EMBL" id="CAEZUR010000083">
    <property type="protein sequence ID" value="CAB4613236.1"/>
    <property type="molecule type" value="Genomic_DNA"/>
</dbReference>
<feature type="transmembrane region" description="Helical" evidence="1">
    <location>
        <begin position="88"/>
        <end position="106"/>
    </location>
</feature>
<dbReference type="Pfam" id="PF14340">
    <property type="entry name" value="DUF4395"/>
    <property type="match status" value="1"/>
</dbReference>
<dbReference type="InterPro" id="IPR025508">
    <property type="entry name" value="DUF4395"/>
</dbReference>
<evidence type="ECO:0000313" key="4">
    <source>
        <dbReference type="EMBL" id="CAB4613236.1"/>
    </source>
</evidence>
<sequence length="151" mass="16410">MSKKEIDPRGPRFGAIITSILLLTDVYLAWDLKTFPLAVSLLSVITALFAIGAIFGNSKHPYGYLFKRLIRPLLQAPKELEDSRPPQFAQLIGLICAGIALAFGFLGEAYQLGLIIAVSATFFASFLNAAFNYCLGCQIWLGLARAGIIKA</sequence>
<dbReference type="EMBL" id="CAEZSN010000055">
    <property type="protein sequence ID" value="CAB4542558.1"/>
    <property type="molecule type" value="Genomic_DNA"/>
</dbReference>
<evidence type="ECO:0000313" key="3">
    <source>
        <dbReference type="EMBL" id="CAB4542558.1"/>
    </source>
</evidence>
<protein>
    <submittedName>
        <fullName evidence="4">Unannotated protein</fullName>
    </submittedName>
</protein>